<proteinExistence type="predicted"/>
<dbReference type="AlphaFoldDB" id="A0A6I3SNP9"/>
<comment type="caution">
    <text evidence="1">The sequence shown here is derived from an EMBL/GenBank/DDBJ whole genome shotgun (WGS) entry which is preliminary data.</text>
</comment>
<dbReference type="RefSeq" id="WP_155477612.1">
    <property type="nucleotide sequence ID" value="NZ_WNKU01000027.1"/>
</dbReference>
<protein>
    <submittedName>
        <fullName evidence="1">Uncharacterized protein</fullName>
    </submittedName>
</protein>
<keyword evidence="2" id="KW-1185">Reference proteome</keyword>
<name>A0A6I3SNP9_HELMO</name>
<accession>A0A6I3SNP9</accession>
<reference evidence="1 2" key="1">
    <citation type="submission" date="2019-11" db="EMBL/GenBank/DDBJ databases">
        <title>Whole-genome sequence of a the green, strictly anaerobic photosynthetic bacterium Heliobacillus mobilis DSM 6151.</title>
        <authorList>
            <person name="Kyndt J.A."/>
            <person name="Meyer T.E."/>
        </authorList>
    </citation>
    <scope>NUCLEOTIDE SEQUENCE [LARGE SCALE GENOMIC DNA]</scope>
    <source>
        <strain evidence="1 2">DSM 6151</strain>
    </source>
</reference>
<evidence type="ECO:0000313" key="2">
    <source>
        <dbReference type="Proteomes" id="UP000430670"/>
    </source>
</evidence>
<evidence type="ECO:0000313" key="1">
    <source>
        <dbReference type="EMBL" id="MTV50529.1"/>
    </source>
</evidence>
<sequence>MNNEEFQRIVLQELKELKEGQKEIHRRLDRMERSQEDDIVGMLKTISRKIDDLQEDQRSMTAIIGEHEVKIRTLSRRPV</sequence>
<dbReference type="Proteomes" id="UP000430670">
    <property type="component" value="Unassembled WGS sequence"/>
</dbReference>
<dbReference type="OrthoDB" id="2084070at2"/>
<organism evidence="1 2">
    <name type="scientific">Heliobacterium mobile</name>
    <name type="common">Heliobacillus mobilis</name>
    <dbReference type="NCBI Taxonomy" id="28064"/>
    <lineage>
        <taxon>Bacteria</taxon>
        <taxon>Bacillati</taxon>
        <taxon>Bacillota</taxon>
        <taxon>Clostridia</taxon>
        <taxon>Eubacteriales</taxon>
        <taxon>Heliobacteriaceae</taxon>
        <taxon>Heliobacterium</taxon>
    </lineage>
</organism>
<dbReference type="EMBL" id="WNKU01000027">
    <property type="protein sequence ID" value="MTV50529.1"/>
    <property type="molecule type" value="Genomic_DNA"/>
</dbReference>
<gene>
    <name evidence="1" type="ORF">GJ688_16410</name>
</gene>